<dbReference type="AlphaFoldDB" id="E9H9C2"/>
<dbReference type="KEGG" id="dpx:DAPPUDRAFT_326979"/>
<dbReference type="SUPFAM" id="SSF53300">
    <property type="entry name" value="vWA-like"/>
    <property type="match status" value="1"/>
</dbReference>
<dbReference type="STRING" id="6669.E9H9C2"/>
<dbReference type="Pfam" id="PF08434">
    <property type="entry name" value="CLCA"/>
    <property type="match status" value="2"/>
</dbReference>
<proteinExistence type="predicted"/>
<gene>
    <name evidence="5" type="ORF">DAPPUDRAFT_326979</name>
</gene>
<protein>
    <recommendedName>
        <fullName evidence="4">Calcium-activated chloride channel N-terminal domain-containing protein</fullName>
    </recommendedName>
</protein>
<keyword evidence="2" id="KW-0812">Transmembrane</keyword>
<feature type="chain" id="PRO_5003237910" description="Calcium-activated chloride channel N-terminal domain-containing protein" evidence="3">
    <location>
        <begin position="19"/>
        <end position="1136"/>
    </location>
</feature>
<dbReference type="InterPro" id="IPR036465">
    <property type="entry name" value="vWFA_dom_sf"/>
</dbReference>
<evidence type="ECO:0000256" key="1">
    <source>
        <dbReference type="SAM" id="MobiDB-lite"/>
    </source>
</evidence>
<feature type="domain" description="Calcium-activated chloride channel N-terminal" evidence="4">
    <location>
        <begin position="212"/>
        <end position="263"/>
    </location>
</feature>
<keyword evidence="2" id="KW-0472">Membrane</keyword>
<feature type="domain" description="Calcium-activated chloride channel N-terminal" evidence="4">
    <location>
        <begin position="21"/>
        <end position="165"/>
    </location>
</feature>
<dbReference type="HOGENOM" id="CLU_278408_0_0_1"/>
<dbReference type="Proteomes" id="UP000000305">
    <property type="component" value="Unassembled WGS sequence"/>
</dbReference>
<keyword evidence="2" id="KW-1133">Transmembrane helix</keyword>
<evidence type="ECO:0000259" key="4">
    <source>
        <dbReference type="Pfam" id="PF08434"/>
    </source>
</evidence>
<feature type="compositionally biased region" description="Polar residues" evidence="1">
    <location>
        <begin position="956"/>
        <end position="973"/>
    </location>
</feature>
<accession>E9H9C2</accession>
<keyword evidence="6" id="KW-1185">Reference proteome</keyword>
<feature type="region of interest" description="Disordered" evidence="1">
    <location>
        <begin position="946"/>
        <end position="1008"/>
    </location>
</feature>
<dbReference type="eggNOG" id="ENOG502QRRD">
    <property type="taxonomic scope" value="Eukaryota"/>
</dbReference>
<dbReference type="InterPro" id="IPR013642">
    <property type="entry name" value="CLCA_N"/>
</dbReference>
<feature type="region of interest" description="Disordered" evidence="1">
    <location>
        <begin position="1031"/>
        <end position="1065"/>
    </location>
</feature>
<dbReference type="InParanoid" id="E9H9C2"/>
<evidence type="ECO:0000313" key="6">
    <source>
        <dbReference type="Proteomes" id="UP000000305"/>
    </source>
</evidence>
<keyword evidence="3" id="KW-0732">Signal</keyword>
<reference evidence="5 6" key="1">
    <citation type="journal article" date="2011" name="Science">
        <title>The ecoresponsive genome of Daphnia pulex.</title>
        <authorList>
            <person name="Colbourne J.K."/>
            <person name="Pfrender M.E."/>
            <person name="Gilbert D."/>
            <person name="Thomas W.K."/>
            <person name="Tucker A."/>
            <person name="Oakley T.H."/>
            <person name="Tokishita S."/>
            <person name="Aerts A."/>
            <person name="Arnold G.J."/>
            <person name="Basu M.K."/>
            <person name="Bauer D.J."/>
            <person name="Caceres C.E."/>
            <person name="Carmel L."/>
            <person name="Casola C."/>
            <person name="Choi J.H."/>
            <person name="Detter J.C."/>
            <person name="Dong Q."/>
            <person name="Dusheyko S."/>
            <person name="Eads B.D."/>
            <person name="Frohlich T."/>
            <person name="Geiler-Samerotte K.A."/>
            <person name="Gerlach D."/>
            <person name="Hatcher P."/>
            <person name="Jogdeo S."/>
            <person name="Krijgsveld J."/>
            <person name="Kriventseva E.V."/>
            <person name="Kultz D."/>
            <person name="Laforsch C."/>
            <person name="Lindquist E."/>
            <person name="Lopez J."/>
            <person name="Manak J.R."/>
            <person name="Muller J."/>
            <person name="Pangilinan J."/>
            <person name="Patwardhan R.P."/>
            <person name="Pitluck S."/>
            <person name="Pritham E.J."/>
            <person name="Rechtsteiner A."/>
            <person name="Rho M."/>
            <person name="Rogozin I.B."/>
            <person name="Sakarya O."/>
            <person name="Salamov A."/>
            <person name="Schaack S."/>
            <person name="Shapiro H."/>
            <person name="Shiga Y."/>
            <person name="Skalitzky C."/>
            <person name="Smith Z."/>
            <person name="Souvorov A."/>
            <person name="Sung W."/>
            <person name="Tang Z."/>
            <person name="Tsuchiya D."/>
            <person name="Tu H."/>
            <person name="Vos H."/>
            <person name="Wang M."/>
            <person name="Wolf Y.I."/>
            <person name="Yamagata H."/>
            <person name="Yamada T."/>
            <person name="Ye Y."/>
            <person name="Shaw J.R."/>
            <person name="Andrews J."/>
            <person name="Crease T.J."/>
            <person name="Tang H."/>
            <person name="Lucas S.M."/>
            <person name="Robertson H.M."/>
            <person name="Bork P."/>
            <person name="Koonin E.V."/>
            <person name="Zdobnov E.M."/>
            <person name="Grigoriev I.V."/>
            <person name="Lynch M."/>
            <person name="Boore J.L."/>
        </authorList>
    </citation>
    <scope>NUCLEOTIDE SEQUENCE [LARGE SCALE GENOMIC DNA]</scope>
</reference>
<dbReference type="EMBL" id="GL732608">
    <property type="protein sequence ID" value="EFX71595.1"/>
    <property type="molecule type" value="Genomic_DNA"/>
</dbReference>
<dbReference type="OrthoDB" id="6349171at2759"/>
<feature type="compositionally biased region" description="Basic and acidic residues" evidence="1">
    <location>
        <begin position="986"/>
        <end position="996"/>
    </location>
</feature>
<feature type="transmembrane region" description="Helical" evidence="2">
    <location>
        <begin position="870"/>
        <end position="894"/>
    </location>
</feature>
<sequence length="1136" mass="124485">MATLQFSILLVIVAIVETSFVKLDQNGYENVLIRIADDVSSVDCLQTISNLKVMLEEASSALCTAVEGRAYFRNVTILIPNHWAANRNCLVETNITWPRTHMADLIVTSNHPNFGSQPFTLNYGGCGVSSLPVRLPIGYLTTPGKGVAIAHEWFHYRYGVFDEIGVNGDPLHPDGYQITQPEAEILPTSCTNEPLKGEWIGSEWQNSNDNGNITSSIMFNTDLPSINRLCTAENHLKAPPTKQNWLCGSRSVSEIVYSHHDFIVVVTNKQTNVVVTLETNNTQARNCSQPIIFSVATNRHRGYHIILDVTSAMGVDNLTKSATFAASHFVWFLPEGSIVSIDTFSDTYSQLQTPVALNVNTKNSILSHLGELAIKSTANTAGLSLALDNAMRMFRDGSEIILITAAQEVPSNFSVYVDQFRRNLIAPDILALSIQASDIFTPLARDGRLYFVPTRSNSPLVPGAPYRNARTWMTDTLQSVYSRTRSYRAKVEERTLQIIDGWNNGTFQLESTATSLMFALYHLDDGLSMDFIKGTLLSPLNGECPISQRKSLALYTANCSNIILEKGTWSYFIDVSGSSTVRLDTLFSSDSVSPVRVETRTNSIENKQIDWKTQRVVIYALATQQEKAVSGLNLVAHISGDNEADSVLSVSLNENNPSDVTKGDGVYSAQLTDLPRNSIRFSYVVEIVGGVGTVDSGSYNGHPMAGSFIPSGQSLPLPNAINRYVYGGSFQLSLPYDGRDVLPPGRIVDLNISAFDSKNSSAGLTWTAPRDNYNVSDILVDRFVITSEDADSKEAIIFNGVIKPLSGTVDHVIMAVDVPKSNKSRSVYFRVYGLDPSGNQAQPSNIATVYVPAFYLPTDPTGDPPILPEWLFWSLIGLAVACTILIVAIIIACVRRYRDARKREAMGADWVQIGETSIGPNRLPERKKEATSIKAVEPQVPDFNAHFTPSPIRRASSVSSTRWSDNSYQTTGSDIYRRPRVTFTEARIERPADSPERPSSSKSLPAYAFGGGWDNTPSPASSSSIISITTVSSSPSKKVPPPPPIRKYHPYSFERNDNNETSNKAKTKLQFGGGNDAPLASSPSYLAHQLRKQDVSYLQRGELPKTYSMQTLASASNSSLSRFGVVLGADSEASLV</sequence>
<evidence type="ECO:0000256" key="3">
    <source>
        <dbReference type="SAM" id="SignalP"/>
    </source>
</evidence>
<organism evidence="5 6">
    <name type="scientific">Daphnia pulex</name>
    <name type="common">Water flea</name>
    <dbReference type="NCBI Taxonomy" id="6669"/>
    <lineage>
        <taxon>Eukaryota</taxon>
        <taxon>Metazoa</taxon>
        <taxon>Ecdysozoa</taxon>
        <taxon>Arthropoda</taxon>
        <taxon>Crustacea</taxon>
        <taxon>Branchiopoda</taxon>
        <taxon>Diplostraca</taxon>
        <taxon>Cladocera</taxon>
        <taxon>Anomopoda</taxon>
        <taxon>Daphniidae</taxon>
        <taxon>Daphnia</taxon>
    </lineage>
</organism>
<evidence type="ECO:0000313" key="5">
    <source>
        <dbReference type="EMBL" id="EFX71595.1"/>
    </source>
</evidence>
<dbReference type="PhylomeDB" id="E9H9C2"/>
<evidence type="ECO:0000256" key="2">
    <source>
        <dbReference type="SAM" id="Phobius"/>
    </source>
</evidence>
<name>E9H9C2_DAPPU</name>
<dbReference type="GO" id="GO:0032991">
    <property type="term" value="C:protein-containing complex"/>
    <property type="evidence" value="ECO:0007669"/>
    <property type="project" value="UniProtKB-ARBA"/>
</dbReference>
<feature type="signal peptide" evidence="3">
    <location>
        <begin position="1"/>
        <end position="18"/>
    </location>
</feature>